<feature type="region of interest" description="Disordered" evidence="1">
    <location>
        <begin position="123"/>
        <end position="143"/>
    </location>
</feature>
<feature type="compositionally biased region" description="Low complexity" evidence="1">
    <location>
        <begin position="123"/>
        <end position="140"/>
    </location>
</feature>
<evidence type="ECO:0000256" key="2">
    <source>
        <dbReference type="SAM" id="Phobius"/>
    </source>
</evidence>
<dbReference type="Pfam" id="PF25591">
    <property type="entry name" value="LRV_2"/>
    <property type="match status" value="1"/>
</dbReference>
<sequence>MDGENDLRRQAADPGTPLTTLQQLAQHHPELRATIAENPSTYPALLDWLGRLRMPDVDAALARRAAGSSAPAFPAPSGAPVVPSVEPQEPEIDTSPTVVVPRVTDARPAGPAGVDVPTSAVVEEPTAERPAAAEPAATDAGQPTQAIPAVPAAVEGGEPTQAMPAVPAAANAGQPTQAMPAVPAQVQPEPGPHDRVSFDPEATAVYTDPDVTARDEGEPPTFAPTQPVERPAVAEPTDSPTEAMPRVIPAWTPARAGRPESTPQGRAADRAVPVRDRSRDRDRGTGAPAAAPVEERGRRSWLPLAILAAVALALVLLVVWQLSGGEDEERPTPAATTGEAQPTASASPTPTATATDGGQAARDALVALPGASTCNDPAADAGTFAAFASSAAPDGAWADPASGDLVMTTLDQLQDSCDNVYAVSVASAITGDDAAPEALRTTVTEAGTGWVDLARAAPPGAQERSSFASPSQNIACDLGDSARCTIGDYDFAAPEGCSGPTTLAVGRDGEAATDCGQPAAAGNGVLEYGQSATAGFFACTSEQSGMTCWSTLTGRGFAVARAGFQTF</sequence>
<dbReference type="RefSeq" id="WP_345036551.1">
    <property type="nucleotide sequence ID" value="NZ_BAABBA010000001.1"/>
</dbReference>
<feature type="domain" description="Leucine rich repeat variant" evidence="3">
    <location>
        <begin position="6"/>
        <end position="65"/>
    </location>
</feature>
<dbReference type="InterPro" id="IPR057893">
    <property type="entry name" value="LRV_2"/>
</dbReference>
<evidence type="ECO:0000313" key="5">
    <source>
        <dbReference type="Proteomes" id="UP001499841"/>
    </source>
</evidence>
<keyword evidence="2" id="KW-0472">Membrane</keyword>
<organism evidence="4 5">
    <name type="scientific">Georgenia daeguensis</name>
    <dbReference type="NCBI Taxonomy" id="908355"/>
    <lineage>
        <taxon>Bacteria</taxon>
        <taxon>Bacillati</taxon>
        <taxon>Actinomycetota</taxon>
        <taxon>Actinomycetes</taxon>
        <taxon>Micrococcales</taxon>
        <taxon>Bogoriellaceae</taxon>
        <taxon>Georgenia</taxon>
    </lineage>
</organism>
<evidence type="ECO:0000256" key="1">
    <source>
        <dbReference type="SAM" id="MobiDB-lite"/>
    </source>
</evidence>
<protein>
    <recommendedName>
        <fullName evidence="3">Leucine rich repeat variant domain-containing protein</fullName>
    </recommendedName>
</protein>
<name>A0ABP8EPC2_9MICO</name>
<feature type="compositionally biased region" description="Low complexity" evidence="1">
    <location>
        <begin position="63"/>
        <end position="87"/>
    </location>
</feature>
<feature type="transmembrane region" description="Helical" evidence="2">
    <location>
        <begin position="301"/>
        <end position="322"/>
    </location>
</feature>
<gene>
    <name evidence="4" type="ORF">GCM10022262_01660</name>
</gene>
<dbReference type="Proteomes" id="UP001499841">
    <property type="component" value="Unassembled WGS sequence"/>
</dbReference>
<feature type="region of interest" description="Disordered" evidence="1">
    <location>
        <begin position="326"/>
        <end position="358"/>
    </location>
</feature>
<dbReference type="EMBL" id="BAABBA010000001">
    <property type="protein sequence ID" value="GAA4285807.1"/>
    <property type="molecule type" value="Genomic_DNA"/>
</dbReference>
<keyword evidence="2" id="KW-1133">Transmembrane helix</keyword>
<evidence type="ECO:0000313" key="4">
    <source>
        <dbReference type="EMBL" id="GAA4285807.1"/>
    </source>
</evidence>
<accession>A0ABP8EPC2</accession>
<feature type="compositionally biased region" description="Basic and acidic residues" evidence="1">
    <location>
        <begin position="267"/>
        <end position="284"/>
    </location>
</feature>
<feature type="compositionally biased region" description="Low complexity" evidence="1">
    <location>
        <begin position="340"/>
        <end position="358"/>
    </location>
</feature>
<comment type="caution">
    <text evidence="4">The sequence shown here is derived from an EMBL/GenBank/DDBJ whole genome shotgun (WGS) entry which is preliminary data.</text>
</comment>
<proteinExistence type="predicted"/>
<feature type="region of interest" description="Disordered" evidence="1">
    <location>
        <begin position="63"/>
        <end position="97"/>
    </location>
</feature>
<keyword evidence="5" id="KW-1185">Reference proteome</keyword>
<keyword evidence="2" id="KW-0812">Transmembrane</keyword>
<reference evidence="5" key="1">
    <citation type="journal article" date="2019" name="Int. J. Syst. Evol. Microbiol.">
        <title>The Global Catalogue of Microorganisms (GCM) 10K type strain sequencing project: providing services to taxonomists for standard genome sequencing and annotation.</title>
        <authorList>
            <consortium name="The Broad Institute Genomics Platform"/>
            <consortium name="The Broad Institute Genome Sequencing Center for Infectious Disease"/>
            <person name="Wu L."/>
            <person name="Ma J."/>
        </authorList>
    </citation>
    <scope>NUCLEOTIDE SEQUENCE [LARGE SCALE GENOMIC DNA]</scope>
    <source>
        <strain evidence="5">JCM 17459</strain>
    </source>
</reference>
<feature type="region of interest" description="Disordered" evidence="1">
    <location>
        <begin position="210"/>
        <end position="294"/>
    </location>
</feature>
<evidence type="ECO:0000259" key="3">
    <source>
        <dbReference type="Pfam" id="PF25591"/>
    </source>
</evidence>